<dbReference type="InterPro" id="IPR051916">
    <property type="entry name" value="GPI-anchor_lipid_remodeler"/>
</dbReference>
<dbReference type="InterPro" id="IPR036691">
    <property type="entry name" value="Endo/exonu/phosph_ase_sf"/>
</dbReference>
<dbReference type="STRING" id="1123303.GCA_000372425_01191"/>
<dbReference type="SUPFAM" id="SSF56219">
    <property type="entry name" value="DNase I-like"/>
    <property type="match status" value="1"/>
</dbReference>
<dbReference type="CDD" id="cd09079">
    <property type="entry name" value="RgfB-like"/>
    <property type="match status" value="1"/>
</dbReference>
<dbReference type="PANTHER" id="PTHR14859:SF1">
    <property type="entry name" value="PGAP2-INTERACTING PROTEIN"/>
    <property type="match status" value="1"/>
</dbReference>
<dbReference type="OrthoDB" id="9812537at2"/>
<dbReference type="GO" id="GO:0016020">
    <property type="term" value="C:membrane"/>
    <property type="evidence" value="ECO:0007669"/>
    <property type="project" value="GOC"/>
</dbReference>
<proteinExistence type="predicted"/>
<gene>
    <name evidence="2" type="primary">rgfB</name>
    <name evidence="2" type="ORF">NCTC12278_01813</name>
</gene>
<evidence type="ECO:0000313" key="2">
    <source>
        <dbReference type="EMBL" id="SQF41213.1"/>
    </source>
</evidence>
<dbReference type="AlphaFoldDB" id="A0A2X3WB99"/>
<protein>
    <submittedName>
        <fullName evidence="2">RgfB</fullName>
    </submittedName>
</protein>
<name>A0A2X3WB99_9STRE</name>
<dbReference type="Proteomes" id="UP000249495">
    <property type="component" value="Chromosome 1"/>
</dbReference>
<accession>A0A2X3WB99</accession>
<dbReference type="InterPro" id="IPR005135">
    <property type="entry name" value="Endo/exonuclease/phosphatase"/>
</dbReference>
<dbReference type="KEGG" id="sfer:NCTC12278_01813"/>
<organism evidence="2 3">
    <name type="scientific">Streptococcus ferus</name>
    <dbReference type="NCBI Taxonomy" id="1345"/>
    <lineage>
        <taxon>Bacteria</taxon>
        <taxon>Bacillati</taxon>
        <taxon>Bacillota</taxon>
        <taxon>Bacilli</taxon>
        <taxon>Lactobacillales</taxon>
        <taxon>Streptococcaceae</taxon>
        <taxon>Streptococcus</taxon>
    </lineage>
</organism>
<feature type="domain" description="Endonuclease/exonuclease/phosphatase" evidence="1">
    <location>
        <begin position="20"/>
        <end position="262"/>
    </location>
</feature>
<dbReference type="Pfam" id="PF03372">
    <property type="entry name" value="Exo_endo_phos"/>
    <property type="match status" value="1"/>
</dbReference>
<evidence type="ECO:0000313" key="3">
    <source>
        <dbReference type="Proteomes" id="UP000249495"/>
    </source>
</evidence>
<dbReference type="RefSeq" id="WP_018030514.1">
    <property type="nucleotide sequence ID" value="NZ_LS483343.1"/>
</dbReference>
<dbReference type="GO" id="GO:0006506">
    <property type="term" value="P:GPI anchor biosynthetic process"/>
    <property type="evidence" value="ECO:0007669"/>
    <property type="project" value="TreeGrafter"/>
</dbReference>
<dbReference type="Gene3D" id="3.60.10.10">
    <property type="entry name" value="Endonuclease/exonuclease/phosphatase"/>
    <property type="match status" value="1"/>
</dbReference>
<reference evidence="2 3" key="1">
    <citation type="submission" date="2018-06" db="EMBL/GenBank/DDBJ databases">
        <authorList>
            <consortium name="Pathogen Informatics"/>
            <person name="Doyle S."/>
        </authorList>
    </citation>
    <scope>NUCLEOTIDE SEQUENCE [LARGE SCALE GENOMIC DNA]</scope>
    <source>
        <strain evidence="2 3">NCTC12278</strain>
    </source>
</reference>
<dbReference type="PANTHER" id="PTHR14859">
    <property type="entry name" value="CALCOFLUOR WHITE HYPERSENSITIVE PROTEIN PRECURSOR"/>
    <property type="match status" value="1"/>
</dbReference>
<evidence type="ECO:0000259" key="1">
    <source>
        <dbReference type="Pfam" id="PF03372"/>
    </source>
</evidence>
<keyword evidence="3" id="KW-1185">Reference proteome</keyword>
<sequence>MAKFLTLNTHSWMEEAPLDKLEILADAILEEDYDAICLQEINQLLDSEPTASPLNYVEVAGAPAIHDDHYALKLVQLLSQKGRDYYWSWAYNHIGFDIYQEGVAILSKQPLEARSILVSEVDDETDYHTRRALMAKTQVDGRDVVLVSLHLSWWGKGFEEEWQKLETELKKLDSPLVLMGDFNNPQGNSGYRRILSSDLRLQDSHFAAQRSYGQATIEKDIAGWEGNKEALKVDYIFASQSFTVETSQVIFDGSHYPQISDHCGLASQMEVGD</sequence>
<dbReference type="GO" id="GO:0003824">
    <property type="term" value="F:catalytic activity"/>
    <property type="evidence" value="ECO:0007669"/>
    <property type="project" value="InterPro"/>
</dbReference>
<dbReference type="EMBL" id="LS483343">
    <property type="protein sequence ID" value="SQF41213.1"/>
    <property type="molecule type" value="Genomic_DNA"/>
</dbReference>